<dbReference type="InterPro" id="IPR011047">
    <property type="entry name" value="Quinoprotein_ADH-like_sf"/>
</dbReference>
<feature type="non-terminal residue" evidence="2">
    <location>
        <position position="1"/>
    </location>
</feature>
<sequence>QSALMRFVLAWLAFSSLGKAEDWPQWLGTNRDADWREEGIIDRFPEGGPKLRWKTKLGAGYSGPAVAQGLVFVMDRLAAEVNPDKARLLHDGPPPRNINFVRKFLPGRERLVCLNEADGKLLWAHAWDCPYTTVAAYAIGPRATPTIDGARVYALGAEGNLFCLSLKTGTVLWNCDFKKDYGLEIPEWGTAAHPLVYGGSLICIVGGKGSTCVAFDKLTGTELWRALSAGQPGYCPPIVRRIGGKDQLLVWHSDALESLNPENGTVYWSVEIKPTYAMSIGQPVVEGNRVYVMGFNRVSACVEVAEDGETAKLLWKGTTRRGIAGVHNTAFIQYGLVYACGPNGKYSCARLANGETLWSTFAPAEGSRPASWANVFTVRNGNRFFLANDYGDLIIAK</sequence>
<dbReference type="Pfam" id="PF13360">
    <property type="entry name" value="PQQ_2"/>
    <property type="match status" value="1"/>
</dbReference>
<evidence type="ECO:0000313" key="2">
    <source>
        <dbReference type="EMBL" id="SVC38157.1"/>
    </source>
</evidence>
<name>A0A382LS73_9ZZZZ</name>
<dbReference type="EMBL" id="UINC01088165">
    <property type="protein sequence ID" value="SVC38157.1"/>
    <property type="molecule type" value="Genomic_DNA"/>
</dbReference>
<organism evidence="2">
    <name type="scientific">marine metagenome</name>
    <dbReference type="NCBI Taxonomy" id="408172"/>
    <lineage>
        <taxon>unclassified sequences</taxon>
        <taxon>metagenomes</taxon>
        <taxon>ecological metagenomes</taxon>
    </lineage>
</organism>
<dbReference type="PANTHER" id="PTHR34512:SF30">
    <property type="entry name" value="OUTER MEMBRANE PROTEIN ASSEMBLY FACTOR BAMB"/>
    <property type="match status" value="1"/>
</dbReference>
<dbReference type="Gene3D" id="2.130.10.10">
    <property type="entry name" value="YVTN repeat-like/Quinoprotein amine dehydrogenase"/>
    <property type="match status" value="1"/>
</dbReference>
<reference evidence="2" key="1">
    <citation type="submission" date="2018-05" db="EMBL/GenBank/DDBJ databases">
        <authorList>
            <person name="Lanie J.A."/>
            <person name="Ng W.-L."/>
            <person name="Kazmierczak K.M."/>
            <person name="Andrzejewski T.M."/>
            <person name="Davidsen T.M."/>
            <person name="Wayne K.J."/>
            <person name="Tettelin H."/>
            <person name="Glass J.I."/>
            <person name="Rusch D."/>
            <person name="Podicherti R."/>
            <person name="Tsui H.-C.T."/>
            <person name="Winkler M.E."/>
        </authorList>
    </citation>
    <scope>NUCLEOTIDE SEQUENCE</scope>
</reference>
<dbReference type="SUPFAM" id="SSF50998">
    <property type="entry name" value="Quinoprotein alcohol dehydrogenase-like"/>
    <property type="match status" value="1"/>
</dbReference>
<feature type="non-terminal residue" evidence="2">
    <location>
        <position position="397"/>
    </location>
</feature>
<feature type="domain" description="Pyrrolo-quinoline quinone repeat" evidence="1">
    <location>
        <begin position="109"/>
        <end position="360"/>
    </location>
</feature>
<dbReference type="Gene3D" id="2.40.10.480">
    <property type="match status" value="1"/>
</dbReference>
<accession>A0A382LS73</accession>
<dbReference type="PANTHER" id="PTHR34512">
    <property type="entry name" value="CELL SURFACE PROTEIN"/>
    <property type="match status" value="1"/>
</dbReference>
<dbReference type="InterPro" id="IPR015943">
    <property type="entry name" value="WD40/YVTN_repeat-like_dom_sf"/>
</dbReference>
<evidence type="ECO:0000259" key="1">
    <source>
        <dbReference type="Pfam" id="PF13360"/>
    </source>
</evidence>
<dbReference type="InterPro" id="IPR002372">
    <property type="entry name" value="PQQ_rpt_dom"/>
</dbReference>
<protein>
    <recommendedName>
        <fullName evidence="1">Pyrrolo-quinoline quinone repeat domain-containing protein</fullName>
    </recommendedName>
</protein>
<dbReference type="AlphaFoldDB" id="A0A382LS73"/>
<gene>
    <name evidence="2" type="ORF">METZ01_LOCUS291011</name>
</gene>
<proteinExistence type="predicted"/>